<gene>
    <name evidence="2" type="ORF">SAMN04488587_0761</name>
</gene>
<evidence type="ECO:0000313" key="2">
    <source>
        <dbReference type="EMBL" id="SES74561.1"/>
    </source>
</evidence>
<dbReference type="RefSeq" id="WP_091689191.1">
    <property type="nucleotide sequence ID" value="NZ_CAAGSJ010000009.1"/>
</dbReference>
<dbReference type="InterPro" id="IPR022026">
    <property type="entry name" value="DUF5981"/>
</dbReference>
<organism evidence="2 3">
    <name type="scientific">Methanococcoides vulcani</name>
    <dbReference type="NCBI Taxonomy" id="1353158"/>
    <lineage>
        <taxon>Archaea</taxon>
        <taxon>Methanobacteriati</taxon>
        <taxon>Methanobacteriota</taxon>
        <taxon>Stenosarchaea group</taxon>
        <taxon>Methanomicrobia</taxon>
        <taxon>Methanosarcinales</taxon>
        <taxon>Methanosarcinaceae</taxon>
        <taxon>Methanococcoides</taxon>
    </lineage>
</organism>
<dbReference type="PANTHER" id="PTHR38755">
    <property type="entry name" value="5,10-METHYLENETETRAHYDROFOLATE REDUCTASE"/>
    <property type="match status" value="1"/>
</dbReference>
<proteinExistence type="predicted"/>
<dbReference type="EMBL" id="FOHQ01000002">
    <property type="protein sequence ID" value="SES74561.1"/>
    <property type="molecule type" value="Genomic_DNA"/>
</dbReference>
<dbReference type="OrthoDB" id="28177at2157"/>
<protein>
    <submittedName>
        <fullName evidence="2">Methylene-tetrahydrofolate reductase C terminal</fullName>
    </submittedName>
</protein>
<evidence type="ECO:0000259" key="1">
    <source>
        <dbReference type="Pfam" id="PF12225"/>
    </source>
</evidence>
<dbReference type="PANTHER" id="PTHR38755:SF1">
    <property type="entry name" value="METHYLENE-TETRAHYDROFOLATE REDUCTASE C-TERMINAL DOMAIN-CONTAINING PROTEIN"/>
    <property type="match status" value="1"/>
</dbReference>
<dbReference type="Proteomes" id="UP000243338">
    <property type="component" value="Unassembled WGS sequence"/>
</dbReference>
<keyword evidence="3" id="KW-1185">Reference proteome</keyword>
<reference evidence="3" key="1">
    <citation type="submission" date="2016-10" db="EMBL/GenBank/DDBJ databases">
        <authorList>
            <person name="Varghese N."/>
            <person name="Submissions S."/>
        </authorList>
    </citation>
    <scope>NUCLEOTIDE SEQUENCE [LARGE SCALE GENOMIC DNA]</scope>
    <source>
        <strain evidence="3">SLH 33</strain>
    </source>
</reference>
<dbReference type="STRING" id="1353158.SAMN04488587_0761"/>
<name>A0A1H9YZP1_9EURY</name>
<sequence length="204" mass="21860">MIISSSKPFSEILDMLMDKESVFIIGCSVCAAKQHVGGEPEVEEMSSNIKDAGVNVIGGVVAKAACSVRSREYLEELAPKIKDADAVLVMACGSGTSNIARFVDVDVYPANNTESLGAMAGDKIIHHLCAMCGQCTIAEFGGVCPTAQCPKELLNGPCGGSMDGKCEVDPEKDCAWELIYERLERIGRLDLLDEVRDAKDRLVK</sequence>
<accession>A0A1H9YZP1</accession>
<evidence type="ECO:0000313" key="3">
    <source>
        <dbReference type="Proteomes" id="UP000243338"/>
    </source>
</evidence>
<dbReference type="AlphaFoldDB" id="A0A1H9YZP1"/>
<dbReference type="Pfam" id="PF12225">
    <property type="entry name" value="DUF5981"/>
    <property type="match status" value="1"/>
</dbReference>
<feature type="domain" description="Methylene-tetrahydrofolate reductase C-terminal-like" evidence="1">
    <location>
        <begin position="108"/>
        <end position="200"/>
    </location>
</feature>